<name>A0A554NF21_9EURY</name>
<dbReference type="Proteomes" id="UP000319894">
    <property type="component" value="Unassembled WGS sequence"/>
</dbReference>
<keyword evidence="3" id="KW-1185">Reference proteome</keyword>
<keyword evidence="1" id="KW-0472">Membrane</keyword>
<dbReference type="EMBL" id="QMDX01000001">
    <property type="protein sequence ID" value="TSD15986.1"/>
    <property type="molecule type" value="Genomic_DNA"/>
</dbReference>
<organism evidence="2 3">
    <name type="scientific">Haloglomus irregulare</name>
    <dbReference type="NCBI Taxonomy" id="2234134"/>
    <lineage>
        <taxon>Archaea</taxon>
        <taxon>Methanobacteriati</taxon>
        <taxon>Methanobacteriota</taxon>
        <taxon>Stenosarchaea group</taxon>
        <taxon>Halobacteria</taxon>
        <taxon>Halobacteriales</taxon>
        <taxon>Natronomonadaceae</taxon>
        <taxon>Haloglomus</taxon>
    </lineage>
</organism>
<sequence>MRSLTELVPWRYLAAAVVVLLLGVGVGLVGTWQLLVAVAGGTTLLALLEVALPYLVALAVLALVEVVVVVAALVKVARAVSSEDIDSDRLRATVERIRRRLSV</sequence>
<comment type="caution">
    <text evidence="2">The sequence shown here is derived from an EMBL/GenBank/DDBJ whole genome shotgun (WGS) entry which is preliminary data.</text>
</comment>
<gene>
    <name evidence="2" type="ORF">DP107_02030</name>
</gene>
<evidence type="ECO:0000256" key="1">
    <source>
        <dbReference type="SAM" id="Phobius"/>
    </source>
</evidence>
<keyword evidence="1" id="KW-0812">Transmembrane</keyword>
<accession>A0A554NF21</accession>
<evidence type="ECO:0000313" key="3">
    <source>
        <dbReference type="Proteomes" id="UP000319894"/>
    </source>
</evidence>
<protein>
    <submittedName>
        <fullName evidence="2">Uncharacterized protein</fullName>
    </submittedName>
</protein>
<feature type="transmembrane region" description="Helical" evidence="1">
    <location>
        <begin position="51"/>
        <end position="74"/>
    </location>
</feature>
<proteinExistence type="predicted"/>
<keyword evidence="1" id="KW-1133">Transmembrane helix</keyword>
<dbReference type="AlphaFoldDB" id="A0A554NF21"/>
<dbReference type="InParanoid" id="A0A554NF21"/>
<evidence type="ECO:0000313" key="2">
    <source>
        <dbReference type="EMBL" id="TSD15986.1"/>
    </source>
</evidence>
<feature type="transmembrane region" description="Helical" evidence="1">
    <location>
        <begin position="12"/>
        <end position="39"/>
    </location>
</feature>
<reference evidence="2 3" key="1">
    <citation type="submission" date="2018-06" db="EMBL/GenBank/DDBJ databases">
        <title>Natronomonas sp. F16-60 a new haloarchaeon isolated from a solar saltern of Isla Cristina, Huelva, Spain.</title>
        <authorList>
            <person name="Duran-Viseras A."/>
            <person name="Sanchez-Porro C."/>
            <person name="Ventosa A."/>
        </authorList>
    </citation>
    <scope>NUCLEOTIDE SEQUENCE [LARGE SCALE GENOMIC DNA]</scope>
    <source>
        <strain evidence="2 3">F16-60</strain>
    </source>
</reference>
<dbReference type="RefSeq" id="WP_144260462.1">
    <property type="nucleotide sequence ID" value="NZ_QMDX01000001.1"/>
</dbReference>